<dbReference type="HOGENOM" id="CLU_744072_0_0_1"/>
<evidence type="ECO:0000313" key="2">
    <source>
        <dbReference type="Proteomes" id="UP000027265"/>
    </source>
</evidence>
<dbReference type="EMBL" id="KL197709">
    <property type="protein sequence ID" value="KDQ64096.1"/>
    <property type="molecule type" value="Genomic_DNA"/>
</dbReference>
<evidence type="ECO:0008006" key="3">
    <source>
        <dbReference type="Google" id="ProtNLM"/>
    </source>
</evidence>
<gene>
    <name evidence="1" type="ORF">JAAARDRAFT_201500</name>
</gene>
<dbReference type="AlphaFoldDB" id="A0A067QN85"/>
<organism evidence="1 2">
    <name type="scientific">Jaapia argillacea MUCL 33604</name>
    <dbReference type="NCBI Taxonomy" id="933084"/>
    <lineage>
        <taxon>Eukaryota</taxon>
        <taxon>Fungi</taxon>
        <taxon>Dikarya</taxon>
        <taxon>Basidiomycota</taxon>
        <taxon>Agaricomycotina</taxon>
        <taxon>Agaricomycetes</taxon>
        <taxon>Agaricomycetidae</taxon>
        <taxon>Jaapiales</taxon>
        <taxon>Jaapiaceae</taxon>
        <taxon>Jaapia</taxon>
    </lineage>
</organism>
<dbReference type="STRING" id="933084.A0A067QN85"/>
<dbReference type="Proteomes" id="UP000027265">
    <property type="component" value="Unassembled WGS sequence"/>
</dbReference>
<evidence type="ECO:0000313" key="1">
    <source>
        <dbReference type="EMBL" id="KDQ64096.1"/>
    </source>
</evidence>
<dbReference type="InParanoid" id="A0A067QN85"/>
<sequence length="372" mass="41740">MSRIMPSTRIKTSWCLWRHSRDESADDEYAIRLLSLASGKSHPSAVRPFLPSVPPTQRDFIIRISGDFICVWLEYDVTEHIATIWNWVSGDQRLRISGFPSHCVLLPTGHLLVASRGPSPHIAVHDLHHNSPELPSHTFDFPPTYVAARVHIGELASSEVPTWRLSTQFAGPFSMSPNSNLLFISLSCGVPKLAPLIQKVMCIIPASTLMRYTQSDDVDVGASVPWATWGKDLLLPPSPIKGCPTRFGMKFPTRFGMKAVRTNLLSPTTGATDITIYDFNQIRFKPSECATRLDDADGNLYDEYREYPRGALGVFSSLRLPPFTKRIVRYRSGRRSGLSTPYFTEDGILLAYDNWPAGMAPPFVLHLEMLYF</sequence>
<accession>A0A067QN85</accession>
<name>A0A067QN85_9AGAM</name>
<protein>
    <recommendedName>
        <fullName evidence="3">F-box domain-containing protein</fullName>
    </recommendedName>
</protein>
<reference evidence="2" key="1">
    <citation type="journal article" date="2014" name="Proc. Natl. Acad. Sci. U.S.A.">
        <title>Extensive sampling of basidiomycete genomes demonstrates inadequacy of the white-rot/brown-rot paradigm for wood decay fungi.</title>
        <authorList>
            <person name="Riley R."/>
            <person name="Salamov A.A."/>
            <person name="Brown D.W."/>
            <person name="Nagy L.G."/>
            <person name="Floudas D."/>
            <person name="Held B.W."/>
            <person name="Levasseur A."/>
            <person name="Lombard V."/>
            <person name="Morin E."/>
            <person name="Otillar R."/>
            <person name="Lindquist E.A."/>
            <person name="Sun H."/>
            <person name="LaButti K.M."/>
            <person name="Schmutz J."/>
            <person name="Jabbour D."/>
            <person name="Luo H."/>
            <person name="Baker S.E."/>
            <person name="Pisabarro A.G."/>
            <person name="Walton J.D."/>
            <person name="Blanchette R.A."/>
            <person name="Henrissat B."/>
            <person name="Martin F."/>
            <person name="Cullen D."/>
            <person name="Hibbett D.S."/>
            <person name="Grigoriev I.V."/>
        </authorList>
    </citation>
    <scope>NUCLEOTIDE SEQUENCE [LARGE SCALE GENOMIC DNA]</scope>
    <source>
        <strain evidence="2">MUCL 33604</strain>
    </source>
</reference>
<proteinExistence type="predicted"/>
<keyword evidence="2" id="KW-1185">Reference proteome</keyword>